<keyword evidence="9 14" id="KW-0540">Nuclease</keyword>
<evidence type="ECO:0000256" key="16">
    <source>
        <dbReference type="RuleBase" id="RU003515"/>
    </source>
</evidence>
<dbReference type="GO" id="GO:0030145">
    <property type="term" value="F:manganese ion binding"/>
    <property type="evidence" value="ECO:0007669"/>
    <property type="project" value="UniProtKB-UniRule"/>
</dbReference>
<evidence type="ECO:0000256" key="13">
    <source>
        <dbReference type="ARBA" id="ARBA00023211"/>
    </source>
</evidence>
<evidence type="ECO:0000313" key="18">
    <source>
        <dbReference type="EMBL" id="NBR94194.1"/>
    </source>
</evidence>
<comment type="subcellular location">
    <subcellularLocation>
        <location evidence="4 14">Cytoplasm</location>
    </subcellularLocation>
</comment>
<keyword evidence="12 14" id="KW-0378">Hydrolase</keyword>
<reference evidence="18" key="1">
    <citation type="submission" date="2018-10" db="EMBL/GenBank/DDBJ databases">
        <title>Iterative Subtractive Binning of Freshwater Chronoseries Metagenomes Recovers Nearly Complete Genomes from over Four Hundred Novel Species.</title>
        <authorList>
            <person name="Rodriguez-R L.M."/>
            <person name="Tsementzi D."/>
            <person name="Luo C."/>
            <person name="Konstantinidis K.T."/>
        </authorList>
    </citation>
    <scope>NUCLEOTIDE SEQUENCE</scope>
    <source>
        <strain evidence="18">WB5_2A_028</strain>
    </source>
</reference>
<evidence type="ECO:0000313" key="19">
    <source>
        <dbReference type="Proteomes" id="UP000740727"/>
    </source>
</evidence>
<dbReference type="InterPro" id="IPR022898">
    <property type="entry name" value="RNase_HII"/>
</dbReference>
<dbReference type="GO" id="GO:0006298">
    <property type="term" value="P:mismatch repair"/>
    <property type="evidence" value="ECO:0007669"/>
    <property type="project" value="TreeGrafter"/>
</dbReference>
<comment type="cofactor">
    <cofactor evidence="2">
        <name>Mg(2+)</name>
        <dbReference type="ChEBI" id="CHEBI:18420"/>
    </cofactor>
</comment>
<dbReference type="InterPro" id="IPR001352">
    <property type="entry name" value="RNase_HII/HIII"/>
</dbReference>
<dbReference type="PANTHER" id="PTHR10954:SF18">
    <property type="entry name" value="RIBONUCLEASE HII"/>
    <property type="match status" value="1"/>
</dbReference>
<evidence type="ECO:0000259" key="17">
    <source>
        <dbReference type="PROSITE" id="PS51975"/>
    </source>
</evidence>
<evidence type="ECO:0000256" key="7">
    <source>
        <dbReference type="ARBA" id="ARBA00019179"/>
    </source>
</evidence>
<proteinExistence type="inferred from homology"/>
<dbReference type="AlphaFoldDB" id="A0A965LL81"/>
<feature type="domain" description="RNase H type-2" evidence="17">
    <location>
        <begin position="13"/>
        <end position="201"/>
    </location>
</feature>
<dbReference type="SUPFAM" id="SSF53098">
    <property type="entry name" value="Ribonuclease H-like"/>
    <property type="match status" value="1"/>
</dbReference>
<organism evidence="18 19">
    <name type="scientific">Candidatus Fonsibacter lacus</name>
    <dbReference type="NCBI Taxonomy" id="2576439"/>
    <lineage>
        <taxon>Bacteria</taxon>
        <taxon>Pseudomonadati</taxon>
        <taxon>Pseudomonadota</taxon>
        <taxon>Alphaproteobacteria</taxon>
        <taxon>Candidatus Pelagibacterales</taxon>
        <taxon>Candidatus Pelagibacterales incertae sedis</taxon>
        <taxon>Candidatus Fonsibacter</taxon>
    </lineage>
</organism>
<feature type="binding site" evidence="14 15">
    <location>
        <position position="20"/>
    </location>
    <ligand>
        <name>a divalent metal cation</name>
        <dbReference type="ChEBI" id="CHEBI:60240"/>
    </ligand>
</feature>
<evidence type="ECO:0000256" key="15">
    <source>
        <dbReference type="PROSITE-ProRule" id="PRU01319"/>
    </source>
</evidence>
<keyword evidence="8 14" id="KW-0963">Cytoplasm</keyword>
<evidence type="ECO:0000256" key="6">
    <source>
        <dbReference type="ARBA" id="ARBA00012180"/>
    </source>
</evidence>
<evidence type="ECO:0000256" key="2">
    <source>
        <dbReference type="ARBA" id="ARBA00001946"/>
    </source>
</evidence>
<protein>
    <recommendedName>
        <fullName evidence="7 14">Ribonuclease HII</fullName>
        <shortName evidence="14">RNase HII</shortName>
        <ecNumber evidence="6 14">3.1.26.4</ecNumber>
    </recommendedName>
</protein>
<keyword evidence="10 14" id="KW-0479">Metal-binding</keyword>
<dbReference type="PROSITE" id="PS51975">
    <property type="entry name" value="RNASE_H_2"/>
    <property type="match status" value="1"/>
</dbReference>
<comment type="similarity">
    <text evidence="5 14 16">Belongs to the RNase HII family.</text>
</comment>
<dbReference type="Pfam" id="PF01351">
    <property type="entry name" value="RNase_HII"/>
    <property type="match status" value="1"/>
</dbReference>
<dbReference type="Gene3D" id="3.30.420.10">
    <property type="entry name" value="Ribonuclease H-like superfamily/Ribonuclease H"/>
    <property type="match status" value="1"/>
</dbReference>
<evidence type="ECO:0000256" key="12">
    <source>
        <dbReference type="ARBA" id="ARBA00022801"/>
    </source>
</evidence>
<evidence type="ECO:0000256" key="5">
    <source>
        <dbReference type="ARBA" id="ARBA00007383"/>
    </source>
</evidence>
<evidence type="ECO:0000256" key="1">
    <source>
        <dbReference type="ARBA" id="ARBA00000077"/>
    </source>
</evidence>
<comment type="caution">
    <text evidence="18">The sequence shown here is derived from an EMBL/GenBank/DDBJ whole genome shotgun (WGS) entry which is preliminary data.</text>
</comment>
<dbReference type="GO" id="GO:0004523">
    <property type="term" value="F:RNA-DNA hybrid ribonuclease activity"/>
    <property type="evidence" value="ECO:0007669"/>
    <property type="project" value="UniProtKB-UniRule"/>
</dbReference>
<dbReference type="Proteomes" id="UP000740727">
    <property type="component" value="Unassembled WGS sequence"/>
</dbReference>
<sequence length="201" mass="21788">MNPEVALRAAGFSLIAGVDEAGRGAYAGPLVVAAVILDLQNPLTKVGDSKTFSESERSALAAEIKSKARAYSIIVIEAEEIDTHGLHPSNLGGMRRAITALAIQPDYIITDGYHVNGLDIPSIAMWRGDQVSDSVGAASIVAKDYRDQIMMKWHHLHPEYGFATHKGYGTALHQRAIEKFGVLDIHRKCFAPIRKALNRGS</sequence>
<dbReference type="EMBL" id="RFXN01000072">
    <property type="protein sequence ID" value="NBR94194.1"/>
    <property type="molecule type" value="Genomic_DNA"/>
</dbReference>
<dbReference type="InterPro" id="IPR024567">
    <property type="entry name" value="RNase_HII/HIII_dom"/>
</dbReference>
<dbReference type="GO" id="GO:0003723">
    <property type="term" value="F:RNA binding"/>
    <property type="evidence" value="ECO:0007669"/>
    <property type="project" value="UniProtKB-UniRule"/>
</dbReference>
<dbReference type="EC" id="3.1.26.4" evidence="6 14"/>
<evidence type="ECO:0000256" key="10">
    <source>
        <dbReference type="ARBA" id="ARBA00022723"/>
    </source>
</evidence>
<dbReference type="GO" id="GO:0032299">
    <property type="term" value="C:ribonuclease H2 complex"/>
    <property type="evidence" value="ECO:0007669"/>
    <property type="project" value="TreeGrafter"/>
</dbReference>
<dbReference type="GO" id="GO:0005737">
    <property type="term" value="C:cytoplasm"/>
    <property type="evidence" value="ECO:0007669"/>
    <property type="project" value="UniProtKB-SubCell"/>
</dbReference>
<dbReference type="HAMAP" id="MF_00052_B">
    <property type="entry name" value="RNase_HII_B"/>
    <property type="match status" value="1"/>
</dbReference>
<name>A0A965LL81_9PROT</name>
<dbReference type="GO" id="GO:0043137">
    <property type="term" value="P:DNA replication, removal of RNA primer"/>
    <property type="evidence" value="ECO:0007669"/>
    <property type="project" value="TreeGrafter"/>
</dbReference>
<evidence type="ECO:0000256" key="8">
    <source>
        <dbReference type="ARBA" id="ARBA00022490"/>
    </source>
</evidence>
<evidence type="ECO:0000256" key="3">
    <source>
        <dbReference type="ARBA" id="ARBA00004065"/>
    </source>
</evidence>
<comment type="catalytic activity">
    <reaction evidence="1 14 15 16">
        <text>Endonucleolytic cleavage to 5'-phosphomonoester.</text>
        <dbReference type="EC" id="3.1.26.4"/>
    </reaction>
</comment>
<evidence type="ECO:0000256" key="4">
    <source>
        <dbReference type="ARBA" id="ARBA00004496"/>
    </source>
</evidence>
<dbReference type="InterPro" id="IPR012337">
    <property type="entry name" value="RNaseH-like_sf"/>
</dbReference>
<evidence type="ECO:0000256" key="14">
    <source>
        <dbReference type="HAMAP-Rule" id="MF_00052"/>
    </source>
</evidence>
<dbReference type="InterPro" id="IPR036397">
    <property type="entry name" value="RNaseH_sf"/>
</dbReference>
<dbReference type="CDD" id="cd07182">
    <property type="entry name" value="RNase_HII_bacteria_HII_like"/>
    <property type="match status" value="1"/>
</dbReference>
<accession>A0A965LL81</accession>
<keyword evidence="11 14" id="KW-0255">Endonuclease</keyword>
<keyword evidence="13 14" id="KW-0464">Manganese</keyword>
<dbReference type="PANTHER" id="PTHR10954">
    <property type="entry name" value="RIBONUCLEASE H2 SUBUNIT A"/>
    <property type="match status" value="1"/>
</dbReference>
<feature type="binding site" evidence="14 15">
    <location>
        <position position="19"/>
    </location>
    <ligand>
        <name>a divalent metal cation</name>
        <dbReference type="ChEBI" id="CHEBI:60240"/>
    </ligand>
</feature>
<dbReference type="NCBIfam" id="NF000595">
    <property type="entry name" value="PRK00015.1-3"/>
    <property type="match status" value="1"/>
</dbReference>
<feature type="binding site" evidence="14 15">
    <location>
        <position position="111"/>
    </location>
    <ligand>
        <name>a divalent metal cation</name>
        <dbReference type="ChEBI" id="CHEBI:60240"/>
    </ligand>
</feature>
<comment type="function">
    <text evidence="3 14 16">Endonuclease that specifically degrades the RNA of RNA-DNA hybrids.</text>
</comment>
<gene>
    <name evidence="14" type="primary">rnhB</name>
    <name evidence="18" type="ORF">EBT44_05090</name>
</gene>
<evidence type="ECO:0000256" key="9">
    <source>
        <dbReference type="ARBA" id="ARBA00022722"/>
    </source>
</evidence>
<evidence type="ECO:0000256" key="11">
    <source>
        <dbReference type="ARBA" id="ARBA00022759"/>
    </source>
</evidence>
<comment type="cofactor">
    <cofactor evidence="14 15">
        <name>Mn(2+)</name>
        <dbReference type="ChEBI" id="CHEBI:29035"/>
    </cofactor>
    <cofactor evidence="14 15">
        <name>Mg(2+)</name>
        <dbReference type="ChEBI" id="CHEBI:18420"/>
    </cofactor>
    <text evidence="14 15">Manganese or magnesium. Binds 1 divalent metal ion per monomer in the absence of substrate. May bind a second metal ion after substrate binding.</text>
</comment>